<organism evidence="2 3">
    <name type="scientific">Oryza sativa subsp. japonica</name>
    <name type="common">Rice</name>
    <dbReference type="NCBI Taxonomy" id="39947"/>
    <lineage>
        <taxon>Eukaryota</taxon>
        <taxon>Viridiplantae</taxon>
        <taxon>Streptophyta</taxon>
        <taxon>Embryophyta</taxon>
        <taxon>Tracheophyta</taxon>
        <taxon>Spermatophyta</taxon>
        <taxon>Magnoliopsida</taxon>
        <taxon>Liliopsida</taxon>
        <taxon>Poales</taxon>
        <taxon>Poaceae</taxon>
        <taxon>BOP clade</taxon>
        <taxon>Oryzoideae</taxon>
        <taxon>Oryzeae</taxon>
        <taxon>Oryzinae</taxon>
        <taxon>Oryza</taxon>
        <taxon>Oryza sativa</taxon>
    </lineage>
</organism>
<dbReference type="AlphaFoldDB" id="Q6Z9T7"/>
<feature type="region of interest" description="Disordered" evidence="1">
    <location>
        <begin position="400"/>
        <end position="471"/>
    </location>
</feature>
<reference evidence="3" key="1">
    <citation type="journal article" date="2005" name="Nature">
        <title>The map-based sequence of the rice genome.</title>
        <authorList>
            <consortium name="International rice genome sequencing project (IRGSP)"/>
            <person name="Matsumoto T."/>
            <person name="Wu J."/>
            <person name="Kanamori H."/>
            <person name="Katayose Y."/>
            <person name="Fujisawa M."/>
            <person name="Namiki N."/>
            <person name="Mizuno H."/>
            <person name="Yamamoto K."/>
            <person name="Antonio B.A."/>
            <person name="Baba T."/>
            <person name="Sakata K."/>
            <person name="Nagamura Y."/>
            <person name="Aoki H."/>
            <person name="Arikawa K."/>
            <person name="Arita K."/>
            <person name="Bito T."/>
            <person name="Chiden Y."/>
            <person name="Fujitsuka N."/>
            <person name="Fukunaka R."/>
            <person name="Hamada M."/>
            <person name="Harada C."/>
            <person name="Hayashi A."/>
            <person name="Hijishita S."/>
            <person name="Honda M."/>
            <person name="Hosokawa S."/>
            <person name="Ichikawa Y."/>
            <person name="Idonuma A."/>
            <person name="Iijima M."/>
            <person name="Ikeda M."/>
            <person name="Ikeno M."/>
            <person name="Ito K."/>
            <person name="Ito S."/>
            <person name="Ito T."/>
            <person name="Ito Y."/>
            <person name="Ito Y."/>
            <person name="Iwabuchi A."/>
            <person name="Kamiya K."/>
            <person name="Karasawa W."/>
            <person name="Kurita K."/>
            <person name="Katagiri S."/>
            <person name="Kikuta A."/>
            <person name="Kobayashi H."/>
            <person name="Kobayashi N."/>
            <person name="Machita K."/>
            <person name="Maehara T."/>
            <person name="Masukawa M."/>
            <person name="Mizubayashi T."/>
            <person name="Mukai Y."/>
            <person name="Nagasaki H."/>
            <person name="Nagata Y."/>
            <person name="Naito S."/>
            <person name="Nakashima M."/>
            <person name="Nakama Y."/>
            <person name="Nakamichi Y."/>
            <person name="Nakamura M."/>
            <person name="Meguro A."/>
            <person name="Negishi M."/>
            <person name="Ohta I."/>
            <person name="Ohta T."/>
            <person name="Okamoto M."/>
            <person name="Ono N."/>
            <person name="Saji S."/>
            <person name="Sakaguchi M."/>
            <person name="Sakai K."/>
            <person name="Shibata M."/>
            <person name="Shimokawa T."/>
            <person name="Song J."/>
            <person name="Takazaki Y."/>
            <person name="Terasawa K."/>
            <person name="Tsugane M."/>
            <person name="Tsuji K."/>
            <person name="Ueda S."/>
            <person name="Waki K."/>
            <person name="Yamagata H."/>
            <person name="Yamamoto M."/>
            <person name="Yamamoto S."/>
            <person name="Yamane H."/>
            <person name="Yoshiki S."/>
            <person name="Yoshihara R."/>
            <person name="Yukawa K."/>
            <person name="Zhong H."/>
            <person name="Yano M."/>
            <person name="Yuan Q."/>
            <person name="Ouyang S."/>
            <person name="Liu J."/>
            <person name="Jones K.M."/>
            <person name="Gansberger K."/>
            <person name="Moffat K."/>
            <person name="Hill J."/>
            <person name="Bera J."/>
            <person name="Fadrosh D."/>
            <person name="Jin S."/>
            <person name="Johri S."/>
            <person name="Kim M."/>
            <person name="Overton L."/>
            <person name="Reardon M."/>
            <person name="Tsitrin T."/>
            <person name="Vuong H."/>
            <person name="Weaver B."/>
            <person name="Ciecko A."/>
            <person name="Tallon L."/>
            <person name="Jackson J."/>
            <person name="Pai G."/>
            <person name="Aken S.V."/>
            <person name="Utterback T."/>
            <person name="Reidmuller S."/>
            <person name="Feldblyum T."/>
            <person name="Hsiao J."/>
            <person name="Zismann V."/>
            <person name="Iobst S."/>
            <person name="de Vazeille A.R."/>
            <person name="Buell C.R."/>
            <person name="Ying K."/>
            <person name="Li Y."/>
            <person name="Lu T."/>
            <person name="Huang Y."/>
            <person name="Zhao Q."/>
            <person name="Feng Q."/>
            <person name="Zhang L."/>
            <person name="Zhu J."/>
            <person name="Weng Q."/>
            <person name="Mu J."/>
            <person name="Lu Y."/>
            <person name="Fan D."/>
            <person name="Liu Y."/>
            <person name="Guan J."/>
            <person name="Zhang Y."/>
            <person name="Yu S."/>
            <person name="Liu X."/>
            <person name="Zhang Y."/>
            <person name="Hong G."/>
            <person name="Han B."/>
            <person name="Choisne N."/>
            <person name="Demange N."/>
            <person name="Orjeda G."/>
            <person name="Samain S."/>
            <person name="Cattolico L."/>
            <person name="Pelletier E."/>
            <person name="Couloux A."/>
            <person name="Segurens B."/>
            <person name="Wincker P."/>
            <person name="D'Hont A."/>
            <person name="Scarpelli C."/>
            <person name="Weissenbach J."/>
            <person name="Salanoubat M."/>
            <person name="Quetier F."/>
            <person name="Yu Y."/>
            <person name="Kim H.R."/>
            <person name="Rambo T."/>
            <person name="Currie J."/>
            <person name="Collura K."/>
            <person name="Luo M."/>
            <person name="Yang T."/>
            <person name="Ammiraju J.S.S."/>
            <person name="Engler F."/>
            <person name="Soderlund C."/>
            <person name="Wing R.A."/>
            <person name="Palmer L.E."/>
            <person name="de la Bastide M."/>
            <person name="Spiegel L."/>
            <person name="Nascimento L."/>
            <person name="Zutavern T."/>
            <person name="O'Shaughnessy A."/>
            <person name="Dike S."/>
            <person name="Dedhia N."/>
            <person name="Preston R."/>
            <person name="Balija V."/>
            <person name="McCombie W.R."/>
            <person name="Chow T."/>
            <person name="Chen H."/>
            <person name="Chung M."/>
            <person name="Chen C."/>
            <person name="Shaw J."/>
            <person name="Wu H."/>
            <person name="Hsiao K."/>
            <person name="Chao Y."/>
            <person name="Chu M."/>
            <person name="Cheng C."/>
            <person name="Hour A."/>
            <person name="Lee P."/>
            <person name="Lin S."/>
            <person name="Lin Y."/>
            <person name="Liou J."/>
            <person name="Liu S."/>
            <person name="Hsing Y."/>
            <person name="Raghuvanshi S."/>
            <person name="Mohanty A."/>
            <person name="Bharti A.K."/>
            <person name="Gaur A."/>
            <person name="Gupta V."/>
            <person name="Kumar D."/>
            <person name="Ravi V."/>
            <person name="Vij S."/>
            <person name="Kapur A."/>
            <person name="Khurana P."/>
            <person name="Khurana P."/>
            <person name="Khurana J.P."/>
            <person name="Tyagi A.K."/>
            <person name="Gaikwad K."/>
            <person name="Singh A."/>
            <person name="Dalal V."/>
            <person name="Srivastava S."/>
            <person name="Dixit A."/>
            <person name="Pal A.K."/>
            <person name="Ghazi I.A."/>
            <person name="Yadav M."/>
            <person name="Pandit A."/>
            <person name="Bhargava A."/>
            <person name="Sureshbabu K."/>
            <person name="Batra K."/>
            <person name="Sharma T.R."/>
            <person name="Mohapatra T."/>
            <person name="Singh N.K."/>
            <person name="Messing J."/>
            <person name="Nelson A.B."/>
            <person name="Fuks G."/>
            <person name="Kavchok S."/>
            <person name="Keizer G."/>
            <person name="Linton E."/>
            <person name="Llaca V."/>
            <person name="Song R."/>
            <person name="Tanyolac B."/>
            <person name="Young S."/>
            <person name="Ho-Il K."/>
            <person name="Hahn J.H."/>
            <person name="Sangsakoo G."/>
            <person name="Vanavichit A."/>
            <person name="de Mattos Luiz.A.T."/>
            <person name="Zimmer P.D."/>
            <person name="Malone G."/>
            <person name="Dellagostin O."/>
            <person name="de Oliveira A.C."/>
            <person name="Bevan M."/>
            <person name="Bancroft I."/>
            <person name="Minx P."/>
            <person name="Cordum H."/>
            <person name="Wilson R."/>
            <person name="Cheng Z."/>
            <person name="Jin W."/>
            <person name="Jiang J."/>
            <person name="Leong S.A."/>
            <person name="Iwama H."/>
            <person name="Gojobori T."/>
            <person name="Itoh T."/>
            <person name="Niimura Y."/>
            <person name="Fujii Y."/>
            <person name="Habara T."/>
            <person name="Sakai H."/>
            <person name="Sato Y."/>
            <person name="Wilson G."/>
            <person name="Kumar K."/>
            <person name="McCouch S."/>
            <person name="Juretic N."/>
            <person name="Hoen D."/>
            <person name="Wright S."/>
            <person name="Bruskiewich R."/>
            <person name="Bureau T."/>
            <person name="Miyao A."/>
            <person name="Hirochika H."/>
            <person name="Nishikawa T."/>
            <person name="Kadowaki K."/>
            <person name="Sugiura M."/>
            <person name="Burr B."/>
            <person name="Sasaki T."/>
        </authorList>
    </citation>
    <scope>NUCLEOTIDE SEQUENCE [LARGE SCALE GENOMIC DNA]</scope>
    <source>
        <strain evidence="3">cv. Nipponbare</strain>
    </source>
</reference>
<protein>
    <submittedName>
        <fullName evidence="2">Uncharacterized protein</fullName>
    </submittedName>
</protein>
<reference evidence="3" key="2">
    <citation type="journal article" date="2008" name="Nucleic Acids Res.">
        <title>The rice annotation project database (RAP-DB): 2008 update.</title>
        <authorList>
            <consortium name="The rice annotation project (RAP)"/>
        </authorList>
    </citation>
    <scope>GENOME REANNOTATION</scope>
    <source>
        <strain evidence="3">cv. Nipponbare</strain>
    </source>
</reference>
<feature type="compositionally biased region" description="Gly residues" evidence="1">
    <location>
        <begin position="422"/>
        <end position="433"/>
    </location>
</feature>
<dbReference type="Proteomes" id="UP000000763">
    <property type="component" value="Chromosome 8"/>
</dbReference>
<evidence type="ECO:0000256" key="1">
    <source>
        <dbReference type="SAM" id="MobiDB-lite"/>
    </source>
</evidence>
<gene>
    <name evidence="2" type="primary">P0455A11.27</name>
</gene>
<sequence length="471" mass="52304">MPPWNTVHKAIMAHVWYGPGGASGEGEAAAAAATAAETTQTPATTAAPISGAVDRPAIARMGKKRWKENVNIKRKYLQSSSLRSIFSTRNSREGQELEHQFYRDNDRMRVSGEFLNLYISARKGGRGDAAAAPPSPPRRRPAAPPFPPCHRASVPAAPPERRGEERRVSEGEERRGEETESVRERERERVEWRSFGSKSHVRLRKKDPYVGKNVFSSSVISNHYYRKSETIFTNGVYENRLSRPPKKSKKRKFLKFETLATAVVVAVRHCRRHSRNSPHRSQGCCHYAACHHRCRCPVPVALDPVPPVPALLTPSSLLEGWICPLCRHLQIEPSRQVPPRTQRRGDKVRSVRSLARTLSSPLDLSRSIRSLSPLFRSPSLLFLLSWWRRRQLEERRQRCVEGGAAGARRHPPSARSDRKKGGGGGIGPTGAGGVAAPSPPPDPAGGEGRWRTAWRRRPDYGRGGCGGPMAA</sequence>
<proteinExistence type="predicted"/>
<name>Q6Z9T7_ORYSJ</name>
<feature type="compositionally biased region" description="Gly residues" evidence="1">
    <location>
        <begin position="461"/>
        <end position="471"/>
    </location>
</feature>
<feature type="region of interest" description="Disordered" evidence="1">
    <location>
        <begin position="124"/>
        <end position="191"/>
    </location>
</feature>
<evidence type="ECO:0000313" key="2">
    <source>
        <dbReference type="EMBL" id="BAD17046.1"/>
    </source>
</evidence>
<dbReference type="EMBL" id="AP004692">
    <property type="protein sequence ID" value="BAD17046.1"/>
    <property type="molecule type" value="Genomic_DNA"/>
</dbReference>
<accession>Q6Z9T7</accession>
<feature type="compositionally biased region" description="Basic and acidic residues" evidence="1">
    <location>
        <begin position="159"/>
        <end position="191"/>
    </location>
</feature>
<evidence type="ECO:0000313" key="3">
    <source>
        <dbReference type="Proteomes" id="UP000000763"/>
    </source>
</evidence>